<evidence type="ECO:0000313" key="3">
    <source>
        <dbReference type="Proteomes" id="UP000601789"/>
    </source>
</evidence>
<gene>
    <name evidence="2" type="ORF">IOD40_03850</name>
</gene>
<dbReference type="InterPro" id="IPR023631">
    <property type="entry name" value="Amidase_dom"/>
</dbReference>
<evidence type="ECO:0000313" key="2">
    <source>
        <dbReference type="EMBL" id="MBI1619799.1"/>
    </source>
</evidence>
<dbReference type="EC" id="3.5.1.4" evidence="2"/>
<dbReference type="NCBIfam" id="NF004816">
    <property type="entry name" value="PRK06170.1"/>
    <property type="match status" value="1"/>
</dbReference>
<reference evidence="2 3" key="1">
    <citation type="submission" date="2020-10" db="EMBL/GenBank/DDBJ databases">
        <title>Aquamicrobium zhengzhouensis sp. nov., a exopolysaccharide producing bacterium isolated from farmland soil.</title>
        <authorList>
            <person name="Wang X."/>
        </authorList>
    </citation>
    <scope>NUCLEOTIDE SEQUENCE [LARGE SCALE GENOMIC DNA]</scope>
    <source>
        <strain evidence="3">cd-1</strain>
    </source>
</reference>
<dbReference type="GO" id="GO:0004040">
    <property type="term" value="F:amidase activity"/>
    <property type="evidence" value="ECO:0007669"/>
    <property type="project" value="UniProtKB-EC"/>
</dbReference>
<organism evidence="2 3">
    <name type="scientific">Aquamicrobium zhengzhouense</name>
    <dbReference type="NCBI Taxonomy" id="2781738"/>
    <lineage>
        <taxon>Bacteria</taxon>
        <taxon>Pseudomonadati</taxon>
        <taxon>Pseudomonadota</taxon>
        <taxon>Alphaproteobacteria</taxon>
        <taxon>Hyphomicrobiales</taxon>
        <taxon>Phyllobacteriaceae</taxon>
        <taxon>Aquamicrobium</taxon>
    </lineage>
</organism>
<dbReference type="Gene3D" id="3.90.1300.10">
    <property type="entry name" value="Amidase signature (AS) domain"/>
    <property type="match status" value="1"/>
</dbReference>
<accession>A0ABS0S929</accession>
<dbReference type="Pfam" id="PF01425">
    <property type="entry name" value="Amidase"/>
    <property type="match status" value="1"/>
</dbReference>
<dbReference type="EMBL" id="JADGMQ010000002">
    <property type="protein sequence ID" value="MBI1619799.1"/>
    <property type="molecule type" value="Genomic_DNA"/>
</dbReference>
<name>A0ABS0S929_9HYPH</name>
<dbReference type="PANTHER" id="PTHR43372">
    <property type="entry name" value="FATTY-ACID AMIDE HYDROLASE"/>
    <property type="match status" value="1"/>
</dbReference>
<dbReference type="InterPro" id="IPR052739">
    <property type="entry name" value="FAAH2"/>
</dbReference>
<keyword evidence="3" id="KW-1185">Reference proteome</keyword>
<dbReference type="PANTHER" id="PTHR43372:SF4">
    <property type="entry name" value="FATTY-ACID AMIDE HYDROLASE 2"/>
    <property type="match status" value="1"/>
</dbReference>
<evidence type="ECO:0000259" key="1">
    <source>
        <dbReference type="Pfam" id="PF01425"/>
    </source>
</evidence>
<comment type="caution">
    <text evidence="2">The sequence shown here is derived from an EMBL/GenBank/DDBJ whole genome shotgun (WGS) entry which is preliminary data.</text>
</comment>
<sequence length="486" mass="52873">MGFDVFAMSARQTAQRIAAGEISSVEVLDTYLARIARLNLDLNALVATDFERARARAVEADAALARGENWGPLHGVPITLKESFDVEGLPTTWGEPSLRDNYPKQNSAVAKALVDAGAIIMGKTNIPWMISDWQTFNDVYGETKNPWDLSRSPGGSSGGAAAAVAAGLTTFDVGSDIGGSIRNPSHYCGIFGHKPSFGLVPQDGHAPRADEPGVDINVLGPLARNADDLEFVLDILARPEGEDGTAWKLDLPQPRKIAPSSLRVAVMLDSPVSKVDQSVVDVLTVAIAKLAERGVVFDFEARPEIDFARAHRLFMQLLRSAMAAADDDAKHVRFRELAASYADDDDGYDAMMARAAVWSRQQWFQAHKERNLIRAAWKTFFERFDLIIMPMAATAAYVRDTKTPRQVRKLTVNGEETFFRDQFFWAGPASLSYLPATMAPAGFTDAGLPVGMQIIGSYLRDRETIALAKLVGQVVGGAVPPPSCRH</sequence>
<dbReference type="RefSeq" id="WP_198474530.1">
    <property type="nucleotide sequence ID" value="NZ_JADGMQ010000002.1"/>
</dbReference>
<proteinExistence type="predicted"/>
<feature type="domain" description="Amidase" evidence="1">
    <location>
        <begin position="26"/>
        <end position="464"/>
    </location>
</feature>
<dbReference type="SUPFAM" id="SSF75304">
    <property type="entry name" value="Amidase signature (AS) enzymes"/>
    <property type="match status" value="1"/>
</dbReference>
<keyword evidence="2" id="KW-0378">Hydrolase</keyword>
<dbReference type="InterPro" id="IPR036928">
    <property type="entry name" value="AS_sf"/>
</dbReference>
<protein>
    <submittedName>
        <fullName evidence="2">Amidase</fullName>
        <ecNumber evidence="2">3.5.1.4</ecNumber>
    </submittedName>
</protein>
<dbReference type="Proteomes" id="UP000601789">
    <property type="component" value="Unassembled WGS sequence"/>
</dbReference>